<evidence type="ECO:0000313" key="2">
    <source>
        <dbReference type="EMBL" id="QLY29376.1"/>
    </source>
</evidence>
<dbReference type="EMBL" id="CP059399">
    <property type="protein sequence ID" value="QLY29376.1"/>
    <property type="molecule type" value="Genomic_DNA"/>
</dbReference>
<organism evidence="2 3">
    <name type="scientific">Nocardia huaxiensis</name>
    <dbReference type="NCBI Taxonomy" id="2755382"/>
    <lineage>
        <taxon>Bacteria</taxon>
        <taxon>Bacillati</taxon>
        <taxon>Actinomycetota</taxon>
        <taxon>Actinomycetes</taxon>
        <taxon>Mycobacteriales</taxon>
        <taxon>Nocardiaceae</taxon>
        <taxon>Nocardia</taxon>
    </lineage>
</organism>
<keyword evidence="3" id="KW-1185">Reference proteome</keyword>
<dbReference type="AlphaFoldDB" id="A0A7D6VG59"/>
<dbReference type="KEGG" id="nhu:H0264_29535"/>
<sequence length="46" mass="5354">MGALTQETMRVERVKLTPEQREERRREAEKLGIKIRKRSASGKDGK</sequence>
<accession>A0A7D6VG59</accession>
<dbReference type="RefSeq" id="WP_181580580.1">
    <property type="nucleotide sequence ID" value="NZ_CP088007.1"/>
</dbReference>
<feature type="region of interest" description="Disordered" evidence="1">
    <location>
        <begin position="16"/>
        <end position="46"/>
    </location>
</feature>
<proteinExistence type="predicted"/>
<feature type="compositionally biased region" description="Basic and acidic residues" evidence="1">
    <location>
        <begin position="16"/>
        <end position="32"/>
    </location>
</feature>
<name>A0A7D6VG59_9NOCA</name>
<evidence type="ECO:0000256" key="1">
    <source>
        <dbReference type="SAM" id="MobiDB-lite"/>
    </source>
</evidence>
<gene>
    <name evidence="2" type="ORF">H0264_29535</name>
</gene>
<dbReference type="Proteomes" id="UP000515512">
    <property type="component" value="Chromosome"/>
</dbReference>
<evidence type="ECO:0000313" key="3">
    <source>
        <dbReference type="Proteomes" id="UP000515512"/>
    </source>
</evidence>
<protein>
    <submittedName>
        <fullName evidence="2">Uncharacterized protein</fullName>
    </submittedName>
</protein>
<reference evidence="2 3" key="1">
    <citation type="submission" date="2020-07" db="EMBL/GenBank/DDBJ databases">
        <authorList>
            <person name="Zhuang K."/>
            <person name="Ran Y."/>
        </authorList>
    </citation>
    <scope>NUCLEOTIDE SEQUENCE [LARGE SCALE GENOMIC DNA]</scope>
    <source>
        <strain evidence="2 3">WCH-YHL-001</strain>
    </source>
</reference>